<reference evidence="8 9" key="1">
    <citation type="submission" date="2016-08" db="EMBL/GenBank/DDBJ databases">
        <title>Draft genome sequence of allopolyploid Zygosaccharomyces rouxii.</title>
        <authorList>
            <person name="Watanabe J."/>
            <person name="Uehara K."/>
            <person name="Mogi Y."/>
            <person name="Tsukioka Y."/>
        </authorList>
    </citation>
    <scope>NUCLEOTIDE SEQUENCE [LARGE SCALE GENOMIC DNA]</scope>
    <source>
        <strain evidence="8 9">NBRC 110957</strain>
    </source>
</reference>
<dbReference type="PANTHER" id="PTHR21355:SF0">
    <property type="entry name" value="G-PROTEIN COUPLED RECEPTOR-ASSOCIATED PROTEIN LMBRD2"/>
    <property type="match status" value="1"/>
</dbReference>
<evidence type="ECO:0000256" key="4">
    <source>
        <dbReference type="ARBA" id="ARBA00022989"/>
    </source>
</evidence>
<feature type="transmembrane region" description="Helical" evidence="7">
    <location>
        <begin position="36"/>
        <end position="54"/>
    </location>
</feature>
<keyword evidence="4 7" id="KW-1133">Transmembrane helix</keyword>
<evidence type="ECO:0000256" key="5">
    <source>
        <dbReference type="ARBA" id="ARBA00023136"/>
    </source>
</evidence>
<name>A0A1Q3AEE3_ZYGRO</name>
<evidence type="ECO:0000256" key="3">
    <source>
        <dbReference type="ARBA" id="ARBA00022692"/>
    </source>
</evidence>
<feature type="transmembrane region" description="Helical" evidence="7">
    <location>
        <begin position="174"/>
        <end position="196"/>
    </location>
</feature>
<feature type="compositionally biased region" description="Low complexity" evidence="6">
    <location>
        <begin position="562"/>
        <end position="580"/>
    </location>
</feature>
<feature type="transmembrane region" description="Helical" evidence="7">
    <location>
        <begin position="85"/>
        <end position="107"/>
    </location>
</feature>
<dbReference type="PANTHER" id="PTHR21355">
    <property type="entry name" value="G-PROTEIN COUPLED RECEPTOR-ASSOCIATED PROTEIN LMBRD2"/>
    <property type="match status" value="1"/>
</dbReference>
<comment type="caution">
    <text evidence="8">The sequence shown here is derived from an EMBL/GenBank/DDBJ whole genome shotgun (WGS) entry which is preliminary data.</text>
</comment>
<dbReference type="Pfam" id="PF04791">
    <property type="entry name" value="LMBR1"/>
    <property type="match status" value="1"/>
</dbReference>
<proteinExistence type="inferred from homology"/>
<organism evidence="8 9">
    <name type="scientific">Zygosaccharomyces rouxii</name>
    <dbReference type="NCBI Taxonomy" id="4956"/>
    <lineage>
        <taxon>Eukaryota</taxon>
        <taxon>Fungi</taxon>
        <taxon>Dikarya</taxon>
        <taxon>Ascomycota</taxon>
        <taxon>Saccharomycotina</taxon>
        <taxon>Saccharomycetes</taxon>
        <taxon>Saccharomycetales</taxon>
        <taxon>Saccharomycetaceae</taxon>
        <taxon>Zygosaccharomyces</taxon>
    </lineage>
</organism>
<feature type="transmembrane region" description="Helical" evidence="7">
    <location>
        <begin position="412"/>
        <end position="434"/>
    </location>
</feature>
<gene>
    <name evidence="8" type="ORF">ZYGR_0AK03450</name>
</gene>
<dbReference type="EMBL" id="BDGX01000037">
    <property type="protein sequence ID" value="GAV53843.1"/>
    <property type="molecule type" value="Genomic_DNA"/>
</dbReference>
<comment type="subcellular location">
    <subcellularLocation>
        <location evidence="1">Membrane</location>
        <topology evidence="1">Multi-pass membrane protein</topology>
    </subcellularLocation>
</comment>
<dbReference type="InterPro" id="IPR006876">
    <property type="entry name" value="LMBR1-like_membr_prot"/>
</dbReference>
<feature type="transmembrane region" description="Helical" evidence="7">
    <location>
        <begin position="371"/>
        <end position="391"/>
    </location>
</feature>
<protein>
    <submittedName>
        <fullName evidence="8">Uncharacterized protein</fullName>
    </submittedName>
</protein>
<evidence type="ECO:0000256" key="7">
    <source>
        <dbReference type="SAM" id="Phobius"/>
    </source>
</evidence>
<keyword evidence="5 7" id="KW-0472">Membrane</keyword>
<comment type="similarity">
    <text evidence="2">Belongs to the LIMR family.</text>
</comment>
<dbReference type="GO" id="GO:0016020">
    <property type="term" value="C:membrane"/>
    <property type="evidence" value="ECO:0007669"/>
    <property type="project" value="UniProtKB-SubCell"/>
</dbReference>
<feature type="transmembrane region" description="Helical" evidence="7">
    <location>
        <begin position="465"/>
        <end position="484"/>
    </location>
</feature>
<feature type="transmembrane region" description="Helical" evidence="7">
    <location>
        <begin position="6"/>
        <end position="24"/>
    </location>
</feature>
<feature type="transmembrane region" description="Helical" evidence="7">
    <location>
        <begin position="128"/>
        <end position="154"/>
    </location>
</feature>
<feature type="region of interest" description="Disordered" evidence="6">
    <location>
        <begin position="560"/>
        <end position="588"/>
    </location>
</feature>
<keyword evidence="3 7" id="KW-0812">Transmembrane</keyword>
<dbReference type="AlphaFoldDB" id="A0A1Q3AEE3"/>
<accession>A0A1Q3AEE3</accession>
<evidence type="ECO:0000256" key="6">
    <source>
        <dbReference type="SAM" id="MobiDB-lite"/>
    </source>
</evidence>
<sequence length="588" mass="67428">MWLVTAFVSIFPVICSYVVVNRYFSFKLHKNTHLLTLSILMFNMIILLFTTYLLPLDIFYGAVASIENESSSEVVTHNFSLIWKFIYWVEFILCWFVIPVLISYISLKYACAKQQDPHLSKSQMGQRLALAVYHNIKFYMLCLTGLFFGVVYLVSSTGHGLSDFKPLLISLAHLYSLSYTLVLLSTGLIIFPRNLFAEVRSPKSEMINRLFVELSKSNDDLNDSQLNMLENAERILHSSEVQDDPAFNEMLNQCKIEVQSLLNDRKLSVSNFNAVSTSGSTSITTLEKLNNHYNKFITHFYNYLHNQTNSDGIIHTLAESQSLSSSSGYWRRILITVIAILSTALSVLIGYLEITPNKWGHAWVFDRTHWYNFGLEFVLFSYNTLVALYAMSKFKFNNFHLIPNGRSNPSNALYYSLYSSRLLFPLCFNLMVLIPSGENASYDSMKSSFARTLYNSLIRIPLANYLNKVLPPIFMVFILISYKIDLKQKILVRTLGEEYYYQFFGMMMYEPAVEADQEAGNTGSTSLFFDNDGPLSQRSRMDEDYEYSLQDGRYLFERASRNSNNSSNDSNNSTGNTNGDQGRPLLYV</sequence>
<dbReference type="Proteomes" id="UP000187013">
    <property type="component" value="Unassembled WGS sequence"/>
</dbReference>
<evidence type="ECO:0000256" key="2">
    <source>
        <dbReference type="ARBA" id="ARBA00010487"/>
    </source>
</evidence>
<dbReference type="OrthoDB" id="203099at2759"/>
<evidence type="ECO:0000313" key="8">
    <source>
        <dbReference type="EMBL" id="GAV53843.1"/>
    </source>
</evidence>
<dbReference type="InterPro" id="IPR051584">
    <property type="entry name" value="GPCR-associated_LMBR1"/>
</dbReference>
<feature type="transmembrane region" description="Helical" evidence="7">
    <location>
        <begin position="333"/>
        <end position="351"/>
    </location>
</feature>
<evidence type="ECO:0000256" key="1">
    <source>
        <dbReference type="ARBA" id="ARBA00004141"/>
    </source>
</evidence>
<evidence type="ECO:0000313" key="9">
    <source>
        <dbReference type="Proteomes" id="UP000187013"/>
    </source>
</evidence>